<evidence type="ECO:0000256" key="4">
    <source>
        <dbReference type="SAM" id="Phobius"/>
    </source>
</evidence>
<dbReference type="EC" id="2.3.1.-" evidence="6"/>
<evidence type="ECO:0000256" key="2">
    <source>
        <dbReference type="ARBA" id="ARBA00022679"/>
    </source>
</evidence>
<dbReference type="InterPro" id="IPR002123">
    <property type="entry name" value="Plipid/glycerol_acylTrfase"/>
</dbReference>
<dbReference type="OrthoDB" id="9812274at2"/>
<keyword evidence="2 6" id="KW-0808">Transferase</keyword>
<dbReference type="Proteomes" id="UP000236724">
    <property type="component" value="Unassembled WGS sequence"/>
</dbReference>
<comment type="pathway">
    <text evidence="1">Lipid metabolism.</text>
</comment>
<dbReference type="GO" id="GO:0006654">
    <property type="term" value="P:phosphatidic acid biosynthetic process"/>
    <property type="evidence" value="ECO:0007669"/>
    <property type="project" value="TreeGrafter"/>
</dbReference>
<feature type="domain" description="Phospholipid/glycerol acyltransferase" evidence="5">
    <location>
        <begin position="71"/>
        <end position="186"/>
    </location>
</feature>
<protein>
    <submittedName>
        <fullName evidence="6">1-acyl-sn-glycerol-3-phosphate acyltransferase</fullName>
        <ecNumber evidence="6">2.3.1.-</ecNumber>
    </submittedName>
</protein>
<dbReference type="Pfam" id="PF01553">
    <property type="entry name" value="Acyltransferase"/>
    <property type="match status" value="1"/>
</dbReference>
<keyword evidence="4" id="KW-0472">Membrane</keyword>
<keyword evidence="3 6" id="KW-0012">Acyltransferase</keyword>
<dbReference type="PANTHER" id="PTHR10434:SF40">
    <property type="entry name" value="1-ACYL-SN-GLYCEROL-3-PHOSPHATE ACYLTRANSFERASE"/>
    <property type="match status" value="1"/>
</dbReference>
<accession>A0A1H6FG98</accession>
<dbReference type="CDD" id="cd07989">
    <property type="entry name" value="LPLAT_AGPAT-like"/>
    <property type="match status" value="1"/>
</dbReference>
<dbReference type="AlphaFoldDB" id="A0A1H6FG98"/>
<reference evidence="6 7" key="1">
    <citation type="submission" date="2016-10" db="EMBL/GenBank/DDBJ databases">
        <authorList>
            <person name="de Groot N.N."/>
        </authorList>
    </citation>
    <scope>NUCLEOTIDE SEQUENCE [LARGE SCALE GENOMIC DNA]</scope>
    <source>
        <strain evidence="6">MBHS1</strain>
    </source>
</reference>
<gene>
    <name evidence="6" type="primary">plsC_2</name>
    <name evidence="6" type="ORF">MBHS_04575</name>
</gene>
<keyword evidence="4" id="KW-0812">Transmembrane</keyword>
<keyword evidence="4" id="KW-1133">Transmembrane helix</keyword>
<evidence type="ECO:0000256" key="1">
    <source>
        <dbReference type="ARBA" id="ARBA00005189"/>
    </source>
</evidence>
<evidence type="ECO:0000256" key="3">
    <source>
        <dbReference type="ARBA" id="ARBA00023315"/>
    </source>
</evidence>
<dbReference type="RefSeq" id="WP_103922201.1">
    <property type="nucleotide sequence ID" value="NZ_FMSV02000556.1"/>
</dbReference>
<evidence type="ECO:0000313" key="6">
    <source>
        <dbReference type="EMBL" id="SEH08683.1"/>
    </source>
</evidence>
<dbReference type="SUPFAM" id="SSF69593">
    <property type="entry name" value="Glycerol-3-phosphate (1)-acyltransferase"/>
    <property type="match status" value="1"/>
</dbReference>
<dbReference type="EMBL" id="FMSV02000556">
    <property type="protein sequence ID" value="SEH08683.1"/>
    <property type="molecule type" value="Genomic_DNA"/>
</dbReference>
<evidence type="ECO:0000313" key="7">
    <source>
        <dbReference type="Proteomes" id="UP000236724"/>
    </source>
</evidence>
<dbReference type="SMART" id="SM00563">
    <property type="entry name" value="PlsC"/>
    <property type="match status" value="1"/>
</dbReference>
<evidence type="ECO:0000259" key="5">
    <source>
        <dbReference type="SMART" id="SM00563"/>
    </source>
</evidence>
<name>A0A1H6FG98_9GAMM</name>
<keyword evidence="7" id="KW-1185">Reference proteome</keyword>
<dbReference type="PANTHER" id="PTHR10434">
    <property type="entry name" value="1-ACYL-SN-GLYCEROL-3-PHOSPHATE ACYLTRANSFERASE"/>
    <property type="match status" value="1"/>
</dbReference>
<organism evidence="6 7">
    <name type="scientific">Candidatus Venteria ishoeyi</name>
    <dbReference type="NCBI Taxonomy" id="1899563"/>
    <lineage>
        <taxon>Bacteria</taxon>
        <taxon>Pseudomonadati</taxon>
        <taxon>Pseudomonadota</taxon>
        <taxon>Gammaproteobacteria</taxon>
        <taxon>Thiotrichales</taxon>
        <taxon>Thiotrichaceae</taxon>
        <taxon>Venteria</taxon>
    </lineage>
</organism>
<proteinExistence type="predicted"/>
<dbReference type="GO" id="GO:0003841">
    <property type="term" value="F:1-acylglycerol-3-phosphate O-acyltransferase activity"/>
    <property type="evidence" value="ECO:0007669"/>
    <property type="project" value="TreeGrafter"/>
</dbReference>
<feature type="transmembrane region" description="Helical" evidence="4">
    <location>
        <begin position="7"/>
        <end position="30"/>
    </location>
</feature>
<sequence length="239" mass="27382">MLILRSALFNMGLALATFMASFASLFIWVLPFPQRYRILNFWSRFILWWLKVICHLDYQIEGIENIPKDTAIVLCKHQSTWETIALQQIFPRQVWVLKRELFWIPFFGWAMALLRPIAINRGKAREARQQLLTQGIASLQEGHWVVIFPEGTRVVPGQTKPYRMGGALLAEAAKNYPVVPVAHNAGYFWNQQNFIKRPGTIKLKIGTPIDPQGKSAKEINALVEDWIEAAWPALGKPSD</sequence>